<name>A0A0U9HIQ8_9FIRM</name>
<dbReference type="GO" id="GO:0051782">
    <property type="term" value="P:negative regulation of cell division"/>
    <property type="evidence" value="ECO:0007669"/>
    <property type="project" value="TreeGrafter"/>
</dbReference>
<reference evidence="4" key="1">
    <citation type="journal article" date="2016" name="Genome Announc.">
        <title>Draft Genome Sequence of the Syntrophic Lactate-Degrading Bacterium Tepidanaerobacter syntrophicus JLT.</title>
        <authorList>
            <person name="Matsuura N."/>
            <person name="Ohashi A."/>
            <person name="Tourlousse D.M."/>
            <person name="Sekiguchi Y."/>
        </authorList>
    </citation>
    <scope>NUCLEOTIDE SEQUENCE [LARGE SCALE GENOMIC DNA]</scope>
    <source>
        <strain evidence="4">JL</strain>
    </source>
</reference>
<evidence type="ECO:0000259" key="3">
    <source>
        <dbReference type="Pfam" id="PF01656"/>
    </source>
</evidence>
<dbReference type="CDD" id="cd02034">
    <property type="entry name" value="CooC1"/>
    <property type="match status" value="1"/>
</dbReference>
<dbReference type="EMBL" id="DF977001">
    <property type="protein sequence ID" value="GAQ25196.1"/>
    <property type="molecule type" value="Genomic_DNA"/>
</dbReference>
<dbReference type="GO" id="GO:0009898">
    <property type="term" value="C:cytoplasmic side of plasma membrane"/>
    <property type="evidence" value="ECO:0007669"/>
    <property type="project" value="TreeGrafter"/>
</dbReference>
<dbReference type="InterPro" id="IPR050625">
    <property type="entry name" value="ParA/MinD_ATPase"/>
</dbReference>
<dbReference type="InterPro" id="IPR014433">
    <property type="entry name" value="CooC"/>
</dbReference>
<dbReference type="Proteomes" id="UP000062160">
    <property type="component" value="Unassembled WGS sequence"/>
</dbReference>
<dbReference type="PIRSF" id="PIRSF005647">
    <property type="entry name" value="CooC"/>
    <property type="match status" value="1"/>
</dbReference>
<dbReference type="GO" id="GO:0016887">
    <property type="term" value="F:ATP hydrolysis activity"/>
    <property type="evidence" value="ECO:0007669"/>
    <property type="project" value="TreeGrafter"/>
</dbReference>
<protein>
    <submittedName>
        <fullName evidence="4">CO dehydrogenase maturation factor</fullName>
    </submittedName>
</protein>
<dbReference type="Pfam" id="PF01656">
    <property type="entry name" value="CbiA"/>
    <property type="match status" value="1"/>
</dbReference>
<accession>A0A0U9HIQ8</accession>
<dbReference type="RefSeq" id="WP_059032602.1">
    <property type="nucleotide sequence ID" value="NZ_DF977001.1"/>
</dbReference>
<keyword evidence="5" id="KW-1185">Reference proteome</keyword>
<dbReference type="InterPro" id="IPR002586">
    <property type="entry name" value="CobQ/CobB/MinD/ParA_Nub-bd_dom"/>
</dbReference>
<sequence length="267" mass="28994">MKIAITGKGGVGKTTFAGVLAKVMAEEGCKVLAVDADPDANLAMALGFPEEKIMNITPLSEIKDLIAQRTQAVPGRIGQMFKLNPKVDDIPEKYCVEHEGIKLLVMGTVKAGGSGCICPEHAFLRALMQHLLIAPQDALIMDMEAGIEHLGRATADCVDAFIVVTEPGKRSIQTLSTIKKLAGDIGVKNVFVVGNKISSDEEKEFIKKACEDTQVLGFLPYDDELIKADRLGQAPFKSCINYTNEVRLIKDNILTLIKNSNPREEVK</sequence>
<feature type="domain" description="CobQ/CobB/MinD/ParA nucleotide binding" evidence="3">
    <location>
        <begin position="4"/>
        <end position="233"/>
    </location>
</feature>
<organism evidence="4">
    <name type="scientific">Tepidanaerobacter syntrophicus</name>
    <dbReference type="NCBI Taxonomy" id="224999"/>
    <lineage>
        <taxon>Bacteria</taxon>
        <taxon>Bacillati</taxon>
        <taxon>Bacillota</taxon>
        <taxon>Clostridia</taxon>
        <taxon>Thermosediminibacterales</taxon>
        <taxon>Tepidanaerobacteraceae</taxon>
        <taxon>Tepidanaerobacter</taxon>
    </lineage>
</organism>
<evidence type="ECO:0000313" key="4">
    <source>
        <dbReference type="EMBL" id="GAQ25196.1"/>
    </source>
</evidence>
<dbReference type="SUPFAM" id="SSF52540">
    <property type="entry name" value="P-loop containing nucleoside triphosphate hydrolases"/>
    <property type="match status" value="1"/>
</dbReference>
<evidence type="ECO:0000256" key="2">
    <source>
        <dbReference type="ARBA" id="ARBA00022840"/>
    </source>
</evidence>
<keyword evidence="1" id="KW-0547">Nucleotide-binding</keyword>
<dbReference type="PANTHER" id="PTHR43384">
    <property type="entry name" value="SEPTUM SITE-DETERMINING PROTEIN MIND HOMOLOG, CHLOROPLASTIC-RELATED"/>
    <property type="match status" value="1"/>
</dbReference>
<proteinExistence type="predicted"/>
<gene>
    <name evidence="4" type="ORF">TSYNT_7214</name>
</gene>
<dbReference type="OrthoDB" id="7346657at2"/>
<dbReference type="InterPro" id="IPR027417">
    <property type="entry name" value="P-loop_NTPase"/>
</dbReference>
<dbReference type="GO" id="GO:0005829">
    <property type="term" value="C:cytosol"/>
    <property type="evidence" value="ECO:0007669"/>
    <property type="project" value="TreeGrafter"/>
</dbReference>
<keyword evidence="2" id="KW-0067">ATP-binding</keyword>
<dbReference type="FunFam" id="3.40.50.300:FF:001573">
    <property type="entry name" value="Carbon monoxide dehydrogenase accessory protein CooC"/>
    <property type="match status" value="1"/>
</dbReference>
<evidence type="ECO:0000313" key="5">
    <source>
        <dbReference type="Proteomes" id="UP000062160"/>
    </source>
</evidence>
<evidence type="ECO:0000256" key="1">
    <source>
        <dbReference type="ARBA" id="ARBA00022741"/>
    </source>
</evidence>
<dbReference type="GO" id="GO:0005524">
    <property type="term" value="F:ATP binding"/>
    <property type="evidence" value="ECO:0007669"/>
    <property type="project" value="UniProtKB-KW"/>
</dbReference>
<dbReference type="Gene3D" id="3.40.50.300">
    <property type="entry name" value="P-loop containing nucleotide triphosphate hydrolases"/>
    <property type="match status" value="1"/>
</dbReference>
<dbReference type="STRING" id="224999.GCA_001485475_01211"/>
<dbReference type="AlphaFoldDB" id="A0A0U9HIQ8"/>
<dbReference type="PANTHER" id="PTHR43384:SF6">
    <property type="entry name" value="SEPTUM SITE-DETERMINING PROTEIN MIND HOMOLOG, CHLOROPLASTIC"/>
    <property type="match status" value="1"/>
</dbReference>